<dbReference type="SUPFAM" id="SSF55383">
    <property type="entry name" value="Copper amine oxidase, domain N"/>
    <property type="match status" value="1"/>
</dbReference>
<dbReference type="CDD" id="cd02696">
    <property type="entry name" value="MurNAc-LAA"/>
    <property type="match status" value="1"/>
</dbReference>
<organism evidence="5 6">
    <name type="scientific">Aedoeadaptatus acetigenes</name>
    <dbReference type="NCBI Taxonomy" id="2981723"/>
    <lineage>
        <taxon>Bacteria</taxon>
        <taxon>Bacillati</taxon>
        <taxon>Bacillota</taxon>
        <taxon>Tissierellia</taxon>
        <taxon>Tissierellales</taxon>
        <taxon>Peptoniphilaceae</taxon>
        <taxon>Aedoeadaptatus</taxon>
    </lineage>
</organism>
<evidence type="ECO:0000313" key="5">
    <source>
        <dbReference type="EMBL" id="MEQ3353160.1"/>
    </source>
</evidence>
<evidence type="ECO:0000256" key="1">
    <source>
        <dbReference type="ARBA" id="ARBA00022801"/>
    </source>
</evidence>
<feature type="region of interest" description="Disordered" evidence="2">
    <location>
        <begin position="170"/>
        <end position="212"/>
    </location>
</feature>
<dbReference type="RefSeq" id="WP_349053555.1">
    <property type="nucleotide sequence ID" value="NZ_JBBNPS010000004.1"/>
</dbReference>
<comment type="caution">
    <text evidence="5">The sequence shown here is derived from an EMBL/GenBank/DDBJ whole genome shotgun (WGS) entry which is preliminary data.</text>
</comment>
<feature type="domain" description="MurNAc-LAA" evidence="4">
    <location>
        <begin position="278"/>
        <end position="397"/>
    </location>
</feature>
<dbReference type="EMBL" id="JBBNPS010000004">
    <property type="protein sequence ID" value="MEQ3353160.1"/>
    <property type="molecule type" value="Genomic_DNA"/>
</dbReference>
<dbReference type="GO" id="GO:0008745">
    <property type="term" value="F:N-acetylmuramoyl-L-alanine amidase activity"/>
    <property type="evidence" value="ECO:0007669"/>
    <property type="project" value="UniProtKB-EC"/>
</dbReference>
<evidence type="ECO:0000313" key="6">
    <source>
        <dbReference type="Proteomes" id="UP001481872"/>
    </source>
</evidence>
<dbReference type="Proteomes" id="UP001481872">
    <property type="component" value="Unassembled WGS sequence"/>
</dbReference>
<keyword evidence="1 5" id="KW-0378">Hydrolase</keyword>
<dbReference type="PANTHER" id="PTHR30404:SF0">
    <property type="entry name" value="N-ACETYLMURAMOYL-L-ALANINE AMIDASE AMIC"/>
    <property type="match status" value="1"/>
</dbReference>
<dbReference type="EC" id="3.5.1.28" evidence="5"/>
<feature type="chain" id="PRO_5045924360" evidence="3">
    <location>
        <begin position="25"/>
        <end position="404"/>
    </location>
</feature>
<dbReference type="PANTHER" id="PTHR30404">
    <property type="entry name" value="N-ACETYLMURAMOYL-L-ALANINE AMIDASE"/>
    <property type="match status" value="1"/>
</dbReference>
<proteinExistence type="predicted"/>
<dbReference type="Pfam" id="PF01520">
    <property type="entry name" value="Amidase_3"/>
    <property type="match status" value="1"/>
</dbReference>
<sequence length="404" mass="44940">MKRFLRSFALCFAFMLIFSGFSEATGATMRVKTNGNNRKVSVANVKVNGFDLYSEYKPYVDNGRTFVPIRELTELMGANVKWNQKTKSVSISMMDKDVKLKINSSVVYVNGKKMRIDDASVPKLTQYTAQNNECKTMVPLRFLSESLGFSVDWDQNKRLAMIDNGVVRAPQQQNDAKPVQEPKAPVEKAKEPMPLPKEPEVNDAKPQPMEPGQKKNITVVIDPGHGGHDSGAVAEDKTTEKALNLRLAPRVESMLRERGYNVIMTRSTDEFIALSERAAIANRNDADIFVSIHFNSAGSASAYGIEVLYASENDVELKKDAGDQTLLAREVLNAVLKETGANNRGIKNRPELAVLRRTNMTACLIEGGFMSNPGELEKLKSDSYLDKLANGIVKGIENYNRKYM</sequence>
<accession>A0ABV1J4P6</accession>
<protein>
    <submittedName>
        <fullName evidence="5">N-acetylmuramoyl-L-alanine amidase</fullName>
        <ecNumber evidence="5">3.5.1.28</ecNumber>
    </submittedName>
</protein>
<dbReference type="InterPro" id="IPR050695">
    <property type="entry name" value="N-acetylmuramoyl_amidase_3"/>
</dbReference>
<dbReference type="InterPro" id="IPR002508">
    <property type="entry name" value="MurNAc-LAA_cat"/>
</dbReference>
<reference evidence="5 6" key="1">
    <citation type="submission" date="2024-04" db="EMBL/GenBank/DDBJ databases">
        <title>Human intestinal bacterial collection.</title>
        <authorList>
            <person name="Pauvert C."/>
            <person name="Hitch T.C.A."/>
            <person name="Clavel T."/>
        </authorList>
    </citation>
    <scope>NUCLEOTIDE SEQUENCE [LARGE SCALE GENOMIC DNA]</scope>
    <source>
        <strain evidence="5 6">CLA-SR-H026</strain>
    </source>
</reference>
<evidence type="ECO:0000256" key="3">
    <source>
        <dbReference type="SAM" id="SignalP"/>
    </source>
</evidence>
<dbReference type="Gene3D" id="3.30.457.10">
    <property type="entry name" value="Copper amine oxidase-like, N-terminal domain"/>
    <property type="match status" value="1"/>
</dbReference>
<keyword evidence="6" id="KW-1185">Reference proteome</keyword>
<dbReference type="SMART" id="SM00646">
    <property type="entry name" value="Ami_3"/>
    <property type="match status" value="1"/>
</dbReference>
<dbReference type="Pfam" id="PF07833">
    <property type="entry name" value="Cu_amine_oxidN1"/>
    <property type="match status" value="1"/>
</dbReference>
<feature type="compositionally biased region" description="Basic and acidic residues" evidence="2">
    <location>
        <begin position="178"/>
        <end position="203"/>
    </location>
</feature>
<dbReference type="SUPFAM" id="SSF53187">
    <property type="entry name" value="Zn-dependent exopeptidases"/>
    <property type="match status" value="1"/>
</dbReference>
<name>A0ABV1J4P6_9FIRM</name>
<dbReference type="InterPro" id="IPR012854">
    <property type="entry name" value="Cu_amine_oxidase-like_N"/>
</dbReference>
<gene>
    <name evidence="5" type="ORF">AAA081_02435</name>
</gene>
<dbReference type="Gene3D" id="3.40.630.40">
    <property type="entry name" value="Zn-dependent exopeptidases"/>
    <property type="match status" value="1"/>
</dbReference>
<evidence type="ECO:0000256" key="2">
    <source>
        <dbReference type="SAM" id="MobiDB-lite"/>
    </source>
</evidence>
<dbReference type="InterPro" id="IPR036582">
    <property type="entry name" value="Mao_N_sf"/>
</dbReference>
<feature type="signal peptide" evidence="3">
    <location>
        <begin position="1"/>
        <end position="24"/>
    </location>
</feature>
<evidence type="ECO:0000259" key="4">
    <source>
        <dbReference type="SMART" id="SM00646"/>
    </source>
</evidence>
<keyword evidence="3" id="KW-0732">Signal</keyword>